<organism evidence="2 3">
    <name type="scientific">Cellulosilyticum lentocellum (strain ATCC 49066 / DSM 5427 / NCIMB 11756 / RHM5)</name>
    <name type="common">Clostridium lentocellum</name>
    <dbReference type="NCBI Taxonomy" id="642492"/>
    <lineage>
        <taxon>Bacteria</taxon>
        <taxon>Bacillati</taxon>
        <taxon>Bacillota</taxon>
        <taxon>Clostridia</taxon>
        <taxon>Lachnospirales</taxon>
        <taxon>Cellulosilyticaceae</taxon>
        <taxon>Cellulosilyticum</taxon>
    </lineage>
</organism>
<dbReference type="KEGG" id="cle:Clole_1018"/>
<feature type="domain" description="Rubrerythrin diiron-binding" evidence="1">
    <location>
        <begin position="20"/>
        <end position="145"/>
    </location>
</feature>
<dbReference type="Pfam" id="PF02915">
    <property type="entry name" value="Rubrerythrin"/>
    <property type="match status" value="1"/>
</dbReference>
<dbReference type="eggNOG" id="COG1633">
    <property type="taxonomic scope" value="Bacteria"/>
</dbReference>
<protein>
    <submittedName>
        <fullName evidence="2">Rubrerythrin</fullName>
    </submittedName>
</protein>
<gene>
    <name evidence="2" type="ordered locus">Clole_1018</name>
</gene>
<sequence length="155" mass="17792">MWMRQSYPTGEQLANAVSLIGSSIENEKSDAMFYEWLINNVPNNIGEKARQDIIKTITGIKEDEQMHNKIFKSMYKQLTGNEAPIPMEEEFVPPANFTEGIIKALKGETEAVRRYRTIMSGLPDNSYRDAVFNILTDEIRHGILYNYVYTTTIMS</sequence>
<dbReference type="HOGENOM" id="CLU_117545_0_1_9"/>
<dbReference type="InterPro" id="IPR003251">
    <property type="entry name" value="Rr_diiron-bd_dom"/>
</dbReference>
<evidence type="ECO:0000313" key="2">
    <source>
        <dbReference type="EMBL" id="ADZ82750.1"/>
    </source>
</evidence>
<dbReference type="AlphaFoldDB" id="F2JRE1"/>
<dbReference type="CDD" id="cd00657">
    <property type="entry name" value="Ferritin_like"/>
    <property type="match status" value="1"/>
</dbReference>
<dbReference type="GO" id="GO:0016491">
    <property type="term" value="F:oxidoreductase activity"/>
    <property type="evidence" value="ECO:0007669"/>
    <property type="project" value="InterPro"/>
</dbReference>
<proteinExistence type="predicted"/>
<dbReference type="GO" id="GO:0046872">
    <property type="term" value="F:metal ion binding"/>
    <property type="evidence" value="ECO:0007669"/>
    <property type="project" value="InterPro"/>
</dbReference>
<dbReference type="RefSeq" id="WP_013656049.1">
    <property type="nucleotide sequence ID" value="NC_015275.1"/>
</dbReference>
<dbReference type="InterPro" id="IPR009078">
    <property type="entry name" value="Ferritin-like_SF"/>
</dbReference>
<dbReference type="InterPro" id="IPR012347">
    <property type="entry name" value="Ferritin-like"/>
</dbReference>
<dbReference type="SUPFAM" id="SSF47240">
    <property type="entry name" value="Ferritin-like"/>
    <property type="match status" value="1"/>
</dbReference>
<evidence type="ECO:0000313" key="3">
    <source>
        <dbReference type="Proteomes" id="UP000008467"/>
    </source>
</evidence>
<dbReference type="EMBL" id="CP002582">
    <property type="protein sequence ID" value="ADZ82750.1"/>
    <property type="molecule type" value="Genomic_DNA"/>
</dbReference>
<dbReference type="Proteomes" id="UP000008467">
    <property type="component" value="Chromosome"/>
</dbReference>
<accession>F2JRE1</accession>
<dbReference type="STRING" id="642492.Clole_1018"/>
<evidence type="ECO:0000259" key="1">
    <source>
        <dbReference type="Pfam" id="PF02915"/>
    </source>
</evidence>
<dbReference type="Gene3D" id="1.20.1260.10">
    <property type="match status" value="1"/>
</dbReference>
<reference evidence="2 3" key="1">
    <citation type="journal article" date="2011" name="J. Bacteriol.">
        <title>Complete genome sequence of the cellulose-degrading bacterium Cellulosilyticum lentocellum.</title>
        <authorList>
            <consortium name="US DOE Joint Genome Institute"/>
            <person name="Miller D.A."/>
            <person name="Suen G."/>
            <person name="Bruce D."/>
            <person name="Copeland A."/>
            <person name="Cheng J.F."/>
            <person name="Detter C."/>
            <person name="Goodwin L.A."/>
            <person name="Han C.S."/>
            <person name="Hauser L.J."/>
            <person name="Land M.L."/>
            <person name="Lapidus A."/>
            <person name="Lucas S."/>
            <person name="Meincke L."/>
            <person name="Pitluck S."/>
            <person name="Tapia R."/>
            <person name="Teshima H."/>
            <person name="Woyke T."/>
            <person name="Fox B.G."/>
            <person name="Angert E.R."/>
            <person name="Currie C.R."/>
        </authorList>
    </citation>
    <scope>NUCLEOTIDE SEQUENCE [LARGE SCALE GENOMIC DNA]</scope>
    <source>
        <strain evidence="3">ATCC 49066 / DSM 5427 / NCIMB 11756 / RHM5</strain>
    </source>
</reference>
<keyword evidence="3" id="KW-1185">Reference proteome</keyword>
<name>F2JRE1_CELLD</name>